<proteinExistence type="predicted"/>
<dbReference type="PANTHER" id="PTHR30474:SF1">
    <property type="entry name" value="PEPTIDOGLYCAN GLYCOSYLTRANSFERASE MRDB"/>
    <property type="match status" value="1"/>
</dbReference>
<accession>A0A2P7VNA1</accession>
<comment type="subcellular location">
    <subcellularLocation>
        <location evidence="1">Membrane</location>
        <topology evidence="1">Multi-pass membrane protein</topology>
    </subcellularLocation>
</comment>
<gene>
    <name evidence="7" type="ORF">C7R93_01225</name>
</gene>
<keyword evidence="2 6" id="KW-0812">Transmembrane</keyword>
<reference evidence="7 8" key="1">
    <citation type="submission" date="2018-03" db="EMBL/GenBank/DDBJ databases">
        <title>Brevisbacillus phylogenomics.</title>
        <authorList>
            <person name="Dunlap C."/>
        </authorList>
    </citation>
    <scope>NUCLEOTIDE SEQUENCE [LARGE SCALE GENOMIC DNA]</scope>
    <source>
        <strain evidence="7 8">NRRL NRS-1210</strain>
    </source>
</reference>
<feature type="transmembrane region" description="Helical" evidence="6">
    <location>
        <begin position="399"/>
        <end position="420"/>
    </location>
</feature>
<evidence type="ECO:0000256" key="1">
    <source>
        <dbReference type="ARBA" id="ARBA00004141"/>
    </source>
</evidence>
<comment type="caution">
    <text evidence="7">The sequence shown here is derived from an EMBL/GenBank/DDBJ whole genome shotgun (WGS) entry which is preliminary data.</text>
</comment>
<sequence>MNGNNRIADYIKEVCDQIKNKEVHPAITLELENHFAEKIEDYREAGYGEDEATRIAIAEMGDPVDVGRHLHQAHKPRMEWGILAIVGILLGVGLLVLYSLQIAQDEQNWLERQVNGILIGTVALVAILFSDYSKLKRYSRLLYFFTLLLLLFTLSFGDPIYNIPHLDIRVEELNVFYISPFLLIVAIAGIFTEWKENGRFTIMKAIALFMPPCFLLLSVRQDYSIIMFLIGYVTLLIASQANWRAVLSFLGMAFSIIIGKYYLFATPQELDRFFYFLNPYSDPTGKGYQTIQSMETIQSAGMWGHGFGSTMDTLPALESNYIFVYLVHSLGLVAGASIFILGIVLLVRLLLTIKQVKDSYGAMLLSGITTLFFTPFFWSIFMTMGLVPYANVLLPLVSYGYGITQLVLQMALIGLVLNVYRRKDIQPLTKAS</sequence>
<dbReference type="GO" id="GO:0051301">
    <property type="term" value="P:cell division"/>
    <property type="evidence" value="ECO:0007669"/>
    <property type="project" value="InterPro"/>
</dbReference>
<keyword evidence="8" id="KW-1185">Reference proteome</keyword>
<name>A0A2P7VNA1_9BACL</name>
<feature type="transmembrane region" description="Helical" evidence="6">
    <location>
        <begin position="80"/>
        <end position="100"/>
    </location>
</feature>
<feature type="transmembrane region" description="Helical" evidence="6">
    <location>
        <begin position="246"/>
        <end position="264"/>
    </location>
</feature>
<dbReference type="PANTHER" id="PTHR30474">
    <property type="entry name" value="CELL CYCLE PROTEIN"/>
    <property type="match status" value="1"/>
</dbReference>
<dbReference type="RefSeq" id="WP_106837106.1">
    <property type="nucleotide sequence ID" value="NZ_JBCNIW010000042.1"/>
</dbReference>
<feature type="transmembrane region" description="Helical" evidence="6">
    <location>
        <begin position="112"/>
        <end position="129"/>
    </location>
</feature>
<evidence type="ECO:0008006" key="9">
    <source>
        <dbReference type="Google" id="ProtNLM"/>
    </source>
</evidence>
<evidence type="ECO:0000256" key="3">
    <source>
        <dbReference type="ARBA" id="ARBA00022960"/>
    </source>
</evidence>
<dbReference type="InterPro" id="IPR001182">
    <property type="entry name" value="FtsW/RodA"/>
</dbReference>
<dbReference type="GO" id="GO:0032153">
    <property type="term" value="C:cell division site"/>
    <property type="evidence" value="ECO:0007669"/>
    <property type="project" value="TreeGrafter"/>
</dbReference>
<feature type="transmembrane region" description="Helical" evidence="6">
    <location>
        <begin position="141"/>
        <end position="163"/>
    </location>
</feature>
<feature type="transmembrane region" description="Helical" evidence="6">
    <location>
        <begin position="322"/>
        <end position="351"/>
    </location>
</feature>
<keyword evidence="5 6" id="KW-0472">Membrane</keyword>
<evidence type="ECO:0000256" key="6">
    <source>
        <dbReference type="SAM" id="Phobius"/>
    </source>
</evidence>
<feature type="transmembrane region" description="Helical" evidence="6">
    <location>
        <begin position="175"/>
        <end position="194"/>
    </location>
</feature>
<dbReference type="Proteomes" id="UP000240419">
    <property type="component" value="Unassembled WGS sequence"/>
</dbReference>
<feature type="transmembrane region" description="Helical" evidence="6">
    <location>
        <begin position="223"/>
        <end position="239"/>
    </location>
</feature>
<evidence type="ECO:0000313" key="8">
    <source>
        <dbReference type="Proteomes" id="UP000240419"/>
    </source>
</evidence>
<dbReference type="GO" id="GO:0015648">
    <property type="term" value="F:lipid-linked peptidoglycan transporter activity"/>
    <property type="evidence" value="ECO:0007669"/>
    <property type="project" value="TreeGrafter"/>
</dbReference>
<evidence type="ECO:0000313" key="7">
    <source>
        <dbReference type="EMBL" id="PSK00701.1"/>
    </source>
</evidence>
<feature type="transmembrane region" description="Helical" evidence="6">
    <location>
        <begin position="363"/>
        <end position="387"/>
    </location>
</feature>
<protein>
    <recommendedName>
        <fullName evidence="9">Cell division protein</fullName>
    </recommendedName>
</protein>
<keyword evidence="4 6" id="KW-1133">Transmembrane helix</keyword>
<dbReference type="GO" id="GO:0005886">
    <property type="term" value="C:plasma membrane"/>
    <property type="evidence" value="ECO:0007669"/>
    <property type="project" value="TreeGrafter"/>
</dbReference>
<dbReference type="AlphaFoldDB" id="A0A2P7VNA1"/>
<dbReference type="OrthoDB" id="2192428at2"/>
<organism evidence="7 8">
    <name type="scientific">Brevibacillus fortis</name>
    <dbReference type="NCBI Taxonomy" id="2126352"/>
    <lineage>
        <taxon>Bacteria</taxon>
        <taxon>Bacillati</taxon>
        <taxon>Bacillota</taxon>
        <taxon>Bacilli</taxon>
        <taxon>Bacillales</taxon>
        <taxon>Paenibacillaceae</taxon>
        <taxon>Brevibacillus</taxon>
    </lineage>
</organism>
<evidence type="ECO:0000256" key="5">
    <source>
        <dbReference type="ARBA" id="ARBA00023136"/>
    </source>
</evidence>
<evidence type="ECO:0000256" key="2">
    <source>
        <dbReference type="ARBA" id="ARBA00022692"/>
    </source>
</evidence>
<dbReference type="Pfam" id="PF01098">
    <property type="entry name" value="FTSW_RODA_SPOVE"/>
    <property type="match status" value="1"/>
</dbReference>
<dbReference type="EMBL" id="PXZM01000002">
    <property type="protein sequence ID" value="PSK00701.1"/>
    <property type="molecule type" value="Genomic_DNA"/>
</dbReference>
<dbReference type="GO" id="GO:0008360">
    <property type="term" value="P:regulation of cell shape"/>
    <property type="evidence" value="ECO:0007669"/>
    <property type="project" value="UniProtKB-KW"/>
</dbReference>
<feature type="transmembrane region" description="Helical" evidence="6">
    <location>
        <begin position="201"/>
        <end position="217"/>
    </location>
</feature>
<dbReference type="NCBIfam" id="NF038403">
    <property type="entry name" value="perm_prefix_1"/>
    <property type="match status" value="1"/>
</dbReference>
<evidence type="ECO:0000256" key="4">
    <source>
        <dbReference type="ARBA" id="ARBA00022989"/>
    </source>
</evidence>
<dbReference type="InterPro" id="IPR047928">
    <property type="entry name" value="Perm_prefix_1"/>
</dbReference>
<keyword evidence="3" id="KW-0133">Cell shape</keyword>